<dbReference type="AlphaFoldDB" id="A0A147DB97"/>
<gene>
    <name evidence="2" type="ORF">NS365_00380</name>
</gene>
<protein>
    <submittedName>
        <fullName evidence="2">Uncharacterized protein</fullName>
    </submittedName>
</protein>
<feature type="transmembrane region" description="Helical" evidence="1">
    <location>
        <begin position="84"/>
        <end position="104"/>
    </location>
</feature>
<comment type="caution">
    <text evidence="2">The sequence shown here is derived from an EMBL/GenBank/DDBJ whole genome shotgun (WGS) entry which is preliminary data.</text>
</comment>
<keyword evidence="3" id="KW-1185">Reference proteome</keyword>
<feature type="transmembrane region" description="Helical" evidence="1">
    <location>
        <begin position="116"/>
        <end position="136"/>
    </location>
</feature>
<dbReference type="PATRIC" id="fig|401562.4.peg.74"/>
<dbReference type="EMBL" id="LDQA01000001">
    <property type="protein sequence ID" value="KTR08441.1"/>
    <property type="molecule type" value="Genomic_DNA"/>
</dbReference>
<organism evidence="2 3">
    <name type="scientific">Aureimonas ureilytica</name>
    <dbReference type="NCBI Taxonomy" id="401562"/>
    <lineage>
        <taxon>Bacteria</taxon>
        <taxon>Pseudomonadati</taxon>
        <taxon>Pseudomonadota</taxon>
        <taxon>Alphaproteobacteria</taxon>
        <taxon>Hyphomicrobiales</taxon>
        <taxon>Aurantimonadaceae</taxon>
        <taxon>Aureimonas</taxon>
    </lineage>
</organism>
<name>A0A147DB97_9HYPH</name>
<dbReference type="RefSeq" id="WP_058598293.1">
    <property type="nucleotide sequence ID" value="NZ_LDQA01000001.1"/>
</dbReference>
<evidence type="ECO:0000256" key="1">
    <source>
        <dbReference type="SAM" id="Phobius"/>
    </source>
</evidence>
<reference evidence="2 3" key="1">
    <citation type="journal article" date="2016" name="Front. Microbiol.">
        <title>Genomic Resource of Rice Seed Associated Bacteria.</title>
        <authorList>
            <person name="Midha S."/>
            <person name="Bansal K."/>
            <person name="Sharma S."/>
            <person name="Kumar N."/>
            <person name="Patil P.P."/>
            <person name="Chaudhry V."/>
            <person name="Patil P.B."/>
        </authorList>
    </citation>
    <scope>NUCLEOTIDE SEQUENCE [LARGE SCALE GENOMIC DNA]</scope>
    <source>
        <strain evidence="2 3">NS365</strain>
    </source>
</reference>
<accession>A0A147DB97</accession>
<evidence type="ECO:0000313" key="3">
    <source>
        <dbReference type="Proteomes" id="UP000078529"/>
    </source>
</evidence>
<keyword evidence="1" id="KW-0472">Membrane</keyword>
<dbReference type="Proteomes" id="UP000078529">
    <property type="component" value="Unassembled WGS sequence"/>
</dbReference>
<keyword evidence="1" id="KW-1133">Transmembrane helix</keyword>
<keyword evidence="1" id="KW-0812">Transmembrane</keyword>
<sequence length="172" mass="17951">MTKVASSFALSLWLGFYAVTGLSELAHLAGIDHIGSQPLEPAAGATVAQSAFVALVALSAAGVMAATLAFLRSSNVRIARRGEAFAFGSIGLASATVVAAYLFGAPFSHVFDRVDLAFWALFLSAVALVFDHAVAIRDDADDDMAFRKALAALERPSDHRSAIGGSHEKDRG</sequence>
<evidence type="ECO:0000313" key="2">
    <source>
        <dbReference type="EMBL" id="KTR08441.1"/>
    </source>
</evidence>
<proteinExistence type="predicted"/>
<feature type="transmembrane region" description="Helical" evidence="1">
    <location>
        <begin position="52"/>
        <end position="72"/>
    </location>
</feature>